<evidence type="ECO:0008006" key="2">
    <source>
        <dbReference type="Google" id="ProtNLM"/>
    </source>
</evidence>
<reference evidence="1" key="1">
    <citation type="submission" date="2020-02" db="EMBL/GenBank/DDBJ databases">
        <authorList>
            <person name="Meier V. D."/>
        </authorList>
    </citation>
    <scope>NUCLEOTIDE SEQUENCE</scope>
    <source>
        <strain evidence="1">AVDCRST_MAG02</strain>
    </source>
</reference>
<proteinExistence type="predicted"/>
<evidence type="ECO:0000313" key="1">
    <source>
        <dbReference type="EMBL" id="CAA9464377.1"/>
    </source>
</evidence>
<sequence>MLAVSAPKMGVANLMQSHEARPGTMVRVKEGNRRSTLRGLVGTVEDRWGSPEHPALDVRLEDGHSELFWFHELDKVWDARAS</sequence>
<organism evidence="1">
    <name type="scientific">uncultured Rubrobacteraceae bacterium</name>
    <dbReference type="NCBI Taxonomy" id="349277"/>
    <lineage>
        <taxon>Bacteria</taxon>
        <taxon>Bacillati</taxon>
        <taxon>Actinomycetota</taxon>
        <taxon>Rubrobacteria</taxon>
        <taxon>Rubrobacterales</taxon>
        <taxon>Rubrobacteraceae</taxon>
        <taxon>environmental samples</taxon>
    </lineage>
</organism>
<gene>
    <name evidence="1" type="ORF">AVDCRST_MAG02-2891</name>
</gene>
<accession>A0A6J4RD66</accession>
<dbReference type="EMBL" id="CADCVH010000090">
    <property type="protein sequence ID" value="CAA9464377.1"/>
    <property type="molecule type" value="Genomic_DNA"/>
</dbReference>
<dbReference type="AlphaFoldDB" id="A0A6J4RD66"/>
<name>A0A6J4RD66_9ACTN</name>
<protein>
    <recommendedName>
        <fullName evidence="2">DUF2862 domain-containing protein</fullName>
    </recommendedName>
</protein>